<keyword evidence="1" id="KW-0812">Transmembrane</keyword>
<proteinExistence type="predicted"/>
<organism evidence="2 3">
    <name type="scientific">Micromonospora halotolerans</name>
    <dbReference type="NCBI Taxonomy" id="709879"/>
    <lineage>
        <taxon>Bacteria</taxon>
        <taxon>Bacillati</taxon>
        <taxon>Actinomycetota</taxon>
        <taxon>Actinomycetes</taxon>
        <taxon>Micromonosporales</taxon>
        <taxon>Micromonosporaceae</taxon>
        <taxon>Micromonospora</taxon>
    </lineage>
</organism>
<feature type="transmembrane region" description="Helical" evidence="1">
    <location>
        <begin position="42"/>
        <end position="62"/>
    </location>
</feature>
<evidence type="ECO:0000313" key="3">
    <source>
        <dbReference type="Proteomes" id="UP001303001"/>
    </source>
</evidence>
<feature type="transmembrane region" description="Helical" evidence="1">
    <location>
        <begin position="12"/>
        <end position="36"/>
    </location>
</feature>
<evidence type="ECO:0000256" key="1">
    <source>
        <dbReference type="SAM" id="Phobius"/>
    </source>
</evidence>
<keyword evidence="3" id="KW-1185">Reference proteome</keyword>
<name>A0ABZ0A087_9ACTN</name>
<keyword evidence="1" id="KW-0472">Membrane</keyword>
<reference evidence="2 3" key="1">
    <citation type="submission" date="2023-09" db="EMBL/GenBank/DDBJ databases">
        <title>Micromonospora halotolerans DSM 45598 genome sequence.</title>
        <authorList>
            <person name="Mo P."/>
        </authorList>
    </citation>
    <scope>NUCLEOTIDE SEQUENCE [LARGE SCALE GENOMIC DNA]</scope>
    <source>
        <strain evidence="2 3">DSM 45598</strain>
    </source>
</reference>
<dbReference type="Proteomes" id="UP001303001">
    <property type="component" value="Chromosome"/>
</dbReference>
<dbReference type="RefSeq" id="WP_313722788.1">
    <property type="nucleotide sequence ID" value="NZ_CP134876.1"/>
</dbReference>
<gene>
    <name evidence="2" type="ORF">RMN56_05745</name>
</gene>
<keyword evidence="1" id="KW-1133">Transmembrane helix</keyword>
<evidence type="ECO:0000313" key="2">
    <source>
        <dbReference type="EMBL" id="WNM40850.1"/>
    </source>
</evidence>
<protein>
    <submittedName>
        <fullName evidence="2">Uncharacterized protein</fullName>
    </submittedName>
</protein>
<sequence>MTAGVDGARDGLRAATVTAVSAAVAAVAGGALVTVAGPGASWTLASNLTHSLLLLAAGWWLLRIHRPQEAS</sequence>
<dbReference type="EMBL" id="CP134876">
    <property type="protein sequence ID" value="WNM40850.1"/>
    <property type="molecule type" value="Genomic_DNA"/>
</dbReference>
<accession>A0ABZ0A087</accession>